<dbReference type="Gene3D" id="2.60.120.10">
    <property type="entry name" value="Jelly Rolls"/>
    <property type="match status" value="1"/>
</dbReference>
<sequence>VKAKKSSFIGFIRSGECNVLRQVQVLDDKKKDKKEQVTKQVVVGRLGRFDSFAEISVIFDEPVICSVVTVSCVELGIIRSEKMNSLDEVTRQLIIQSNARTFGKLTKEEIQNEYLQQELKKRWIEFKQAEVRKVISAYGIQPGYGKWVK</sequence>
<feature type="domain" description="Cyclic nucleotide-binding" evidence="1">
    <location>
        <begin position="1"/>
        <end position="86"/>
    </location>
</feature>
<dbReference type="InterPro" id="IPR000595">
    <property type="entry name" value="cNMP-bd_dom"/>
</dbReference>
<accession>A0A0B6YCB7</accession>
<evidence type="ECO:0000313" key="2">
    <source>
        <dbReference type="EMBL" id="CEK53819.1"/>
    </source>
</evidence>
<dbReference type="InterPro" id="IPR014710">
    <property type="entry name" value="RmlC-like_jellyroll"/>
</dbReference>
<gene>
    <name evidence="2" type="primary">ORF21304</name>
</gene>
<dbReference type="AlphaFoldDB" id="A0A0B6YCB7"/>
<protein>
    <recommendedName>
        <fullName evidence="1">Cyclic nucleotide-binding domain-containing protein</fullName>
    </recommendedName>
</protein>
<organism evidence="2">
    <name type="scientific">Arion vulgaris</name>
    <dbReference type="NCBI Taxonomy" id="1028688"/>
    <lineage>
        <taxon>Eukaryota</taxon>
        <taxon>Metazoa</taxon>
        <taxon>Spiralia</taxon>
        <taxon>Lophotrochozoa</taxon>
        <taxon>Mollusca</taxon>
        <taxon>Gastropoda</taxon>
        <taxon>Heterobranchia</taxon>
        <taxon>Euthyneura</taxon>
        <taxon>Panpulmonata</taxon>
        <taxon>Eupulmonata</taxon>
        <taxon>Stylommatophora</taxon>
        <taxon>Helicina</taxon>
        <taxon>Arionoidea</taxon>
        <taxon>Arionidae</taxon>
        <taxon>Arion</taxon>
    </lineage>
</organism>
<proteinExistence type="predicted"/>
<feature type="non-terminal residue" evidence="2">
    <location>
        <position position="1"/>
    </location>
</feature>
<evidence type="ECO:0000259" key="1">
    <source>
        <dbReference type="PROSITE" id="PS50042"/>
    </source>
</evidence>
<dbReference type="EMBL" id="HACG01006954">
    <property type="protein sequence ID" value="CEK53819.1"/>
    <property type="molecule type" value="Transcribed_RNA"/>
</dbReference>
<dbReference type="PROSITE" id="PS50042">
    <property type="entry name" value="CNMP_BINDING_3"/>
    <property type="match status" value="1"/>
</dbReference>
<reference evidence="2" key="1">
    <citation type="submission" date="2014-12" db="EMBL/GenBank/DDBJ databases">
        <title>Insight into the proteome of Arion vulgaris.</title>
        <authorList>
            <person name="Aradska J."/>
            <person name="Bulat T."/>
            <person name="Smidak R."/>
            <person name="Sarate P."/>
            <person name="Gangsoo J."/>
            <person name="Sialana F."/>
            <person name="Bilban M."/>
            <person name="Lubec G."/>
        </authorList>
    </citation>
    <scope>NUCLEOTIDE SEQUENCE</scope>
    <source>
        <tissue evidence="2">Skin</tissue>
    </source>
</reference>
<dbReference type="SUPFAM" id="SSF51206">
    <property type="entry name" value="cAMP-binding domain-like"/>
    <property type="match status" value="1"/>
</dbReference>
<dbReference type="InterPro" id="IPR018490">
    <property type="entry name" value="cNMP-bd_dom_sf"/>
</dbReference>
<name>A0A0B6YCB7_9EUPU</name>